<evidence type="ECO:0000256" key="3">
    <source>
        <dbReference type="ARBA" id="ARBA00022605"/>
    </source>
</evidence>
<dbReference type="PANTHER" id="PTHR20836:SF7">
    <property type="entry name" value="4-HYDROXY-TETRAHYDRODIPICOLINATE REDUCTASE"/>
    <property type="match status" value="1"/>
</dbReference>
<dbReference type="Pfam" id="PF05173">
    <property type="entry name" value="DapB_C"/>
    <property type="match status" value="1"/>
</dbReference>
<dbReference type="GO" id="GO:0009089">
    <property type="term" value="P:lysine biosynthetic process via diaminopimelate"/>
    <property type="evidence" value="ECO:0007669"/>
    <property type="project" value="UniProtKB-UniRule"/>
</dbReference>
<feature type="domain" description="Dihydrodipicolinate reductase N-terminal" evidence="11">
    <location>
        <begin position="1"/>
        <end position="98"/>
    </location>
</feature>
<dbReference type="GO" id="GO:0050661">
    <property type="term" value="F:NADP binding"/>
    <property type="evidence" value="ECO:0007669"/>
    <property type="project" value="UniProtKB-UniRule"/>
</dbReference>
<comment type="function">
    <text evidence="9">Catalyzes the conversion of 4-hydroxy-tetrahydrodipicolinate (HTPA) to tetrahydrodipicolinate.</text>
</comment>
<comment type="caution">
    <text evidence="9">Lacks conserved residue(s) required for the propagation of feature annotation.</text>
</comment>
<comment type="caution">
    <text evidence="9">Was originally thought to be a dihydrodipicolinate reductase (DHDPR), catalyzing the conversion of dihydrodipicolinate to tetrahydrodipicolinate. However, it was shown in E.coli that the substrate of the enzymatic reaction is not dihydrodipicolinate (DHDP) but in fact (2S,4S)-4-hydroxy-2,3,4,5-tetrahydrodipicolinic acid (HTPA), the product released by the DapA-catalyzed reaction.</text>
</comment>
<evidence type="ECO:0000256" key="10">
    <source>
        <dbReference type="NCBIfam" id="TIGR00036"/>
    </source>
</evidence>
<dbReference type="NCBIfam" id="TIGR00036">
    <property type="entry name" value="dapB"/>
    <property type="match status" value="1"/>
</dbReference>
<comment type="similarity">
    <text evidence="1 9">Belongs to the DapB family.</text>
</comment>
<comment type="subcellular location">
    <subcellularLocation>
        <location evidence="9">Cytoplasm</location>
    </subcellularLocation>
</comment>
<name>A0A7W8D1Y3_9FIRM</name>
<dbReference type="CDD" id="cd02274">
    <property type="entry name" value="DHDPR_N"/>
    <property type="match status" value="1"/>
</dbReference>
<dbReference type="PROSITE" id="PS01298">
    <property type="entry name" value="DAPB"/>
    <property type="match status" value="1"/>
</dbReference>
<dbReference type="UniPathway" id="UPA00034">
    <property type="reaction ID" value="UER00018"/>
</dbReference>
<evidence type="ECO:0000256" key="1">
    <source>
        <dbReference type="ARBA" id="ARBA00006642"/>
    </source>
</evidence>
<keyword evidence="4 9" id="KW-0521">NADP</keyword>
<dbReference type="GO" id="GO:0008839">
    <property type="term" value="F:4-hydroxy-tetrahydrodipicolinate reductase"/>
    <property type="evidence" value="ECO:0007669"/>
    <property type="project" value="UniProtKB-UniRule"/>
</dbReference>
<dbReference type="PIRSF" id="PIRSF000161">
    <property type="entry name" value="DHPR"/>
    <property type="match status" value="1"/>
</dbReference>
<evidence type="ECO:0000256" key="5">
    <source>
        <dbReference type="ARBA" id="ARBA00022915"/>
    </source>
</evidence>
<evidence type="ECO:0000256" key="2">
    <source>
        <dbReference type="ARBA" id="ARBA00022490"/>
    </source>
</evidence>
<keyword evidence="7 9" id="KW-0520">NAD</keyword>
<dbReference type="Gene3D" id="3.40.50.720">
    <property type="entry name" value="NAD(P)-binding Rossmann-like Domain"/>
    <property type="match status" value="1"/>
</dbReference>
<comment type="catalytic activity">
    <reaction evidence="9">
        <text>(S)-2,3,4,5-tetrahydrodipicolinate + NADP(+) + H2O = (2S,4S)-4-hydroxy-2,3,4,5-tetrahydrodipicolinate + NADPH + H(+)</text>
        <dbReference type="Rhea" id="RHEA:35331"/>
        <dbReference type="ChEBI" id="CHEBI:15377"/>
        <dbReference type="ChEBI" id="CHEBI:15378"/>
        <dbReference type="ChEBI" id="CHEBI:16845"/>
        <dbReference type="ChEBI" id="CHEBI:57783"/>
        <dbReference type="ChEBI" id="CHEBI:58349"/>
        <dbReference type="ChEBI" id="CHEBI:67139"/>
        <dbReference type="EC" id="1.17.1.8"/>
    </reaction>
</comment>
<comment type="caution">
    <text evidence="13">The sequence shown here is derived from an EMBL/GenBank/DDBJ whole genome shotgun (WGS) entry which is preliminary data.</text>
</comment>
<organism evidence="13 14">
    <name type="scientific">Faecalicoccus acidiformans</name>
    <dbReference type="NCBI Taxonomy" id="915173"/>
    <lineage>
        <taxon>Bacteria</taxon>
        <taxon>Bacillati</taxon>
        <taxon>Bacillota</taxon>
        <taxon>Erysipelotrichia</taxon>
        <taxon>Erysipelotrichales</taxon>
        <taxon>Erysipelotrichaceae</taxon>
        <taxon>Faecalicoccus</taxon>
    </lineage>
</organism>
<feature type="domain" description="Dihydrodipicolinate reductase C-terminal" evidence="12">
    <location>
        <begin position="101"/>
        <end position="231"/>
    </location>
</feature>
<evidence type="ECO:0000256" key="6">
    <source>
        <dbReference type="ARBA" id="ARBA00023002"/>
    </source>
</evidence>
<evidence type="ECO:0000313" key="13">
    <source>
        <dbReference type="EMBL" id="MBB5184547.1"/>
    </source>
</evidence>
<dbReference type="GO" id="GO:0051287">
    <property type="term" value="F:NAD binding"/>
    <property type="evidence" value="ECO:0007669"/>
    <property type="project" value="UniProtKB-UniRule"/>
</dbReference>
<sequence>MRIAVIGKGKMGTLIRSSALAKGHEVIGCFDNTDKDRLNVPVDMLLDFSHRDNLDWVLDYTKKNGNGLVYGTTGLEEADLEKLQNISKKVPVFYSTNYSLGIAVLKQVIEKVTPLLREDFDMELVEKHHNQKKDAPSGTALTLLEAMDPNQEYQHVFGRQGMVGARQKEIGIHAVRGGTIAGEHSVYYCGQDEILTFSHEALSRQIFVNGALKAAEFLQYQIPGMYSMKELIN</sequence>
<dbReference type="GO" id="GO:0005829">
    <property type="term" value="C:cytosol"/>
    <property type="evidence" value="ECO:0007669"/>
    <property type="project" value="TreeGrafter"/>
</dbReference>
<feature type="binding site" evidence="9">
    <location>
        <begin position="95"/>
        <end position="98"/>
    </location>
    <ligand>
        <name>NAD(+)</name>
        <dbReference type="ChEBI" id="CHEBI:57540"/>
    </ligand>
</feature>
<keyword evidence="3 9" id="KW-0028">Amino-acid biosynthesis</keyword>
<keyword evidence="2 9" id="KW-0963">Cytoplasm</keyword>
<comment type="catalytic activity">
    <reaction evidence="9">
        <text>(S)-2,3,4,5-tetrahydrodipicolinate + NAD(+) + H2O = (2S,4S)-4-hydroxy-2,3,4,5-tetrahydrodipicolinate + NADH + H(+)</text>
        <dbReference type="Rhea" id="RHEA:35323"/>
        <dbReference type="ChEBI" id="CHEBI:15377"/>
        <dbReference type="ChEBI" id="CHEBI:15378"/>
        <dbReference type="ChEBI" id="CHEBI:16845"/>
        <dbReference type="ChEBI" id="CHEBI:57540"/>
        <dbReference type="ChEBI" id="CHEBI:57945"/>
        <dbReference type="ChEBI" id="CHEBI:67139"/>
        <dbReference type="EC" id="1.17.1.8"/>
    </reaction>
</comment>
<keyword evidence="6 9" id="KW-0560">Oxidoreductase</keyword>
<feature type="active site" description="Proton donor/acceptor" evidence="9">
    <location>
        <position position="128"/>
    </location>
</feature>
<evidence type="ECO:0000313" key="14">
    <source>
        <dbReference type="Proteomes" id="UP000521313"/>
    </source>
</evidence>
<dbReference type="GO" id="GO:0016726">
    <property type="term" value="F:oxidoreductase activity, acting on CH or CH2 groups, NAD or NADP as acceptor"/>
    <property type="evidence" value="ECO:0007669"/>
    <property type="project" value="UniProtKB-UniRule"/>
</dbReference>
<feature type="binding site" evidence="9">
    <location>
        <begin position="71"/>
        <end position="73"/>
    </location>
    <ligand>
        <name>NAD(+)</name>
        <dbReference type="ChEBI" id="CHEBI:57540"/>
    </ligand>
</feature>
<dbReference type="InterPro" id="IPR022664">
    <property type="entry name" value="DapB_N_CS"/>
</dbReference>
<dbReference type="Proteomes" id="UP000521313">
    <property type="component" value="Unassembled WGS sequence"/>
</dbReference>
<dbReference type="HAMAP" id="MF_00102">
    <property type="entry name" value="DapB"/>
    <property type="match status" value="1"/>
</dbReference>
<dbReference type="Pfam" id="PF01113">
    <property type="entry name" value="DapB_N"/>
    <property type="match status" value="1"/>
</dbReference>
<dbReference type="InterPro" id="IPR000846">
    <property type="entry name" value="DapB_N"/>
</dbReference>
<evidence type="ECO:0000256" key="8">
    <source>
        <dbReference type="ARBA" id="ARBA00023154"/>
    </source>
</evidence>
<dbReference type="RefSeq" id="WP_183374600.1">
    <property type="nucleotide sequence ID" value="NZ_JACHHD010000004.1"/>
</dbReference>
<evidence type="ECO:0000259" key="11">
    <source>
        <dbReference type="Pfam" id="PF01113"/>
    </source>
</evidence>
<evidence type="ECO:0000256" key="4">
    <source>
        <dbReference type="ARBA" id="ARBA00022857"/>
    </source>
</evidence>
<dbReference type="InterPro" id="IPR022663">
    <property type="entry name" value="DapB_C"/>
</dbReference>
<dbReference type="Gene3D" id="3.30.360.10">
    <property type="entry name" value="Dihydrodipicolinate Reductase, domain 2"/>
    <property type="match status" value="1"/>
</dbReference>
<gene>
    <name evidence="9" type="primary">dapB</name>
    <name evidence="13" type="ORF">HNQ43_000586</name>
</gene>
<comment type="pathway">
    <text evidence="9">Amino-acid biosynthesis; L-lysine biosynthesis via DAP pathway; (S)-tetrahydrodipicolinate from L-aspartate: step 4/4.</text>
</comment>
<evidence type="ECO:0000259" key="12">
    <source>
        <dbReference type="Pfam" id="PF05173"/>
    </source>
</evidence>
<dbReference type="SUPFAM" id="SSF51735">
    <property type="entry name" value="NAD(P)-binding Rossmann-fold domains"/>
    <property type="match status" value="1"/>
</dbReference>
<evidence type="ECO:0000256" key="9">
    <source>
        <dbReference type="HAMAP-Rule" id="MF_00102"/>
    </source>
</evidence>
<keyword evidence="8 9" id="KW-0457">Lysine biosynthesis</keyword>
<dbReference type="EC" id="1.17.1.8" evidence="9 10"/>
<accession>A0A7W8D1Y3</accession>
<dbReference type="FunFam" id="3.30.360.10:FF:000009">
    <property type="entry name" value="4-hydroxy-tetrahydrodipicolinate reductase"/>
    <property type="match status" value="1"/>
</dbReference>
<keyword evidence="5 9" id="KW-0220">Diaminopimelate biosynthesis</keyword>
<dbReference type="InterPro" id="IPR036291">
    <property type="entry name" value="NAD(P)-bd_dom_sf"/>
</dbReference>
<dbReference type="GO" id="GO:0019877">
    <property type="term" value="P:diaminopimelate biosynthetic process"/>
    <property type="evidence" value="ECO:0007669"/>
    <property type="project" value="UniProtKB-UniRule"/>
</dbReference>
<protein>
    <recommendedName>
        <fullName evidence="9 10">4-hydroxy-tetrahydrodipicolinate reductase</fullName>
        <shortName evidence="9">HTPA reductase</shortName>
        <ecNumber evidence="9 10">1.17.1.8</ecNumber>
    </recommendedName>
</protein>
<feature type="active site" description="Proton donor" evidence="9">
    <location>
        <position position="132"/>
    </location>
</feature>
<dbReference type="SUPFAM" id="SSF55347">
    <property type="entry name" value="Glyceraldehyde-3-phosphate dehydrogenase-like, C-terminal domain"/>
    <property type="match status" value="1"/>
</dbReference>
<feature type="binding site" evidence="9">
    <location>
        <begin position="138"/>
        <end position="139"/>
    </location>
    <ligand>
        <name>(S)-2,3,4,5-tetrahydrodipicolinate</name>
        <dbReference type="ChEBI" id="CHEBI:16845"/>
    </ligand>
</feature>
<dbReference type="PANTHER" id="PTHR20836">
    <property type="entry name" value="DIHYDRODIPICOLINATE REDUCTASE"/>
    <property type="match status" value="1"/>
</dbReference>
<reference evidence="13 14" key="1">
    <citation type="submission" date="2020-08" db="EMBL/GenBank/DDBJ databases">
        <title>Genomic Encyclopedia of Type Strains, Phase IV (KMG-IV): sequencing the most valuable type-strain genomes for metagenomic binning, comparative biology and taxonomic classification.</title>
        <authorList>
            <person name="Goeker M."/>
        </authorList>
    </citation>
    <scope>NUCLEOTIDE SEQUENCE [LARGE SCALE GENOMIC DNA]</scope>
    <source>
        <strain evidence="13 14">DSM 26963</strain>
    </source>
</reference>
<dbReference type="EMBL" id="JACHHD010000004">
    <property type="protein sequence ID" value="MBB5184547.1"/>
    <property type="molecule type" value="Genomic_DNA"/>
</dbReference>
<evidence type="ECO:0000256" key="7">
    <source>
        <dbReference type="ARBA" id="ARBA00023027"/>
    </source>
</evidence>
<dbReference type="InterPro" id="IPR023940">
    <property type="entry name" value="DHDPR_bac"/>
</dbReference>
<comment type="subunit">
    <text evidence="9">Homotetramer.</text>
</comment>
<dbReference type="AlphaFoldDB" id="A0A7W8D1Y3"/>
<feature type="binding site" evidence="9">
    <location>
        <position position="129"/>
    </location>
    <ligand>
        <name>(S)-2,3,4,5-tetrahydrodipicolinate</name>
        <dbReference type="ChEBI" id="CHEBI:16845"/>
    </ligand>
</feature>
<feature type="binding site" evidence="9">
    <location>
        <position position="31"/>
    </location>
    <ligand>
        <name>NAD(+)</name>
        <dbReference type="ChEBI" id="CHEBI:57540"/>
    </ligand>
</feature>
<proteinExistence type="inferred from homology"/>